<evidence type="ECO:0000313" key="3">
    <source>
        <dbReference type="Proteomes" id="UP000067422"/>
    </source>
</evidence>
<proteinExistence type="predicted"/>
<reference evidence="2" key="1">
    <citation type="submission" date="2018-01" db="EMBL/GenBank/DDBJ databases">
        <title>FDA dAtabase for Regulatory Grade micrObial Sequences (FDA-ARGOS): Supporting development and validation of Infectious Disease Dx tests.</title>
        <authorList>
            <person name="Hoffmann M."/>
            <person name="Allard M."/>
            <person name="Evans P."/>
            <person name="Brown E."/>
            <person name="Tallon L."/>
            <person name="Sadzewicz L."/>
            <person name="Sengamalay N."/>
            <person name="Ott S."/>
            <person name="Godinez A."/>
            <person name="Nagaraj S."/>
            <person name="Vyas G."/>
            <person name="Aluvathingal J."/>
            <person name="Nadendla S."/>
            <person name="Geyer C."/>
            <person name="Sichtig H."/>
        </authorList>
    </citation>
    <scope>NUCLEOTIDE SEQUENCE</scope>
    <source>
        <strain evidence="2">FDAARGOS_107</strain>
    </source>
</reference>
<dbReference type="EMBL" id="CP014038">
    <property type="protein sequence ID" value="AMF96241.1"/>
    <property type="molecule type" value="Genomic_DNA"/>
</dbReference>
<keyword evidence="1" id="KW-0732">Signal</keyword>
<dbReference type="RefSeq" id="WP_061064944.1">
    <property type="nucleotide sequence ID" value="NZ_CP014038.2"/>
</dbReference>
<feature type="signal peptide" evidence="1">
    <location>
        <begin position="1"/>
        <end position="22"/>
    </location>
</feature>
<evidence type="ECO:0000313" key="2">
    <source>
        <dbReference type="EMBL" id="AMF96241.1"/>
    </source>
</evidence>
<organism evidence="2 3">
    <name type="scientific">Vibrio harveyi</name>
    <name type="common">Beneckea harveyi</name>
    <dbReference type="NCBI Taxonomy" id="669"/>
    <lineage>
        <taxon>Bacteria</taxon>
        <taxon>Pseudomonadati</taxon>
        <taxon>Pseudomonadota</taxon>
        <taxon>Gammaproteobacteria</taxon>
        <taxon>Vibrionales</taxon>
        <taxon>Vibrionaceae</taxon>
        <taxon>Vibrio</taxon>
    </lineage>
</organism>
<feature type="chain" id="PRO_5046143419" description="CS1 type fimbrial major subunit" evidence="1">
    <location>
        <begin position="23"/>
        <end position="168"/>
    </location>
</feature>
<name>A0ABN4KVD2_VIBHA</name>
<evidence type="ECO:0000256" key="1">
    <source>
        <dbReference type="SAM" id="SignalP"/>
    </source>
</evidence>
<dbReference type="Proteomes" id="UP000067422">
    <property type="component" value="Chromosome 1"/>
</dbReference>
<sequence length="168" mass="17336">MKLRTVLSTMVSLSVLPLQSFGADPATGNATFNIRAVVSGNVGIMSASGGQIQDMEMVYVPGVGLEDSKQLIQFTSNDAEDGHKISVTLPVAAKISNAASGTDVPLTVSIADTQLSTTTTEMSKVTIDPTTHKSAPLELKIHATGKTDSLGAGTYNGSVVLNISQPTS</sequence>
<protein>
    <recommendedName>
        <fullName evidence="4">CS1 type fimbrial major subunit</fullName>
    </recommendedName>
</protein>
<dbReference type="Gene3D" id="2.60.40.2040">
    <property type="entry name" value="CFA/I fimbrial subunit E, pilin domain"/>
    <property type="match status" value="1"/>
</dbReference>
<keyword evidence="3" id="KW-1185">Reference proteome</keyword>
<accession>A0ABN4KVD2</accession>
<evidence type="ECO:0008006" key="4">
    <source>
        <dbReference type="Google" id="ProtNLM"/>
    </source>
</evidence>
<gene>
    <name evidence="2" type="ORF">AL538_00135</name>
</gene>